<comment type="caution">
    <text evidence="2">The sequence shown here is derived from an EMBL/GenBank/DDBJ whole genome shotgun (WGS) entry which is preliminary data.</text>
</comment>
<sequence>MRTNPNVTIFRPIEALDAVFERQINPVELPGSYNPDRANTTYECRIKSLPIFTSNVYEVLRQLPNLNEKGQDLSCESVTMQLCFVLDYTGSMSKQIEQAKRSRPVAAFGGTKIFGNERGCNFNLGGEFTENADRVKEWLCQGLGEGGGEPEELTGALLAASHLKWDSDVMLVVAITDAPCHGTAYSNASPDGFCDTGTGLSCTGIPEVPLEALKAKRVKVVVLHPPSNSSAVSQMCQKLSSNGLIGIGVDTSMICDRMVSMIKAELEQVPPGNFSLAAGHEAEIEEGGKKEGDEPQGDDLPTQ</sequence>
<dbReference type="InterPro" id="IPR036465">
    <property type="entry name" value="vWFA_dom_sf"/>
</dbReference>
<feature type="compositionally biased region" description="Basic and acidic residues" evidence="1">
    <location>
        <begin position="280"/>
        <end position="293"/>
    </location>
</feature>
<dbReference type="InterPro" id="IPR052969">
    <property type="entry name" value="Thr-specific_kinase-like"/>
</dbReference>
<name>A0A812LIB4_SYMPI</name>
<keyword evidence="3" id="KW-1185">Reference proteome</keyword>
<dbReference type="Proteomes" id="UP000649617">
    <property type="component" value="Unassembled WGS sequence"/>
</dbReference>
<dbReference type="EMBL" id="CAJNIZ010005803">
    <property type="protein sequence ID" value="CAE7244705.1"/>
    <property type="molecule type" value="Genomic_DNA"/>
</dbReference>
<proteinExistence type="predicted"/>
<gene>
    <name evidence="2" type="primary">MAP3K2</name>
    <name evidence="2" type="ORF">SPIL2461_LOCUS4422</name>
</gene>
<dbReference type="GO" id="GO:0004674">
    <property type="term" value="F:protein serine/threonine kinase activity"/>
    <property type="evidence" value="ECO:0007669"/>
    <property type="project" value="TreeGrafter"/>
</dbReference>
<dbReference type="GO" id="GO:0005737">
    <property type="term" value="C:cytoplasm"/>
    <property type="evidence" value="ECO:0007669"/>
    <property type="project" value="TreeGrafter"/>
</dbReference>
<organism evidence="2 3">
    <name type="scientific">Symbiodinium pilosum</name>
    <name type="common">Dinoflagellate</name>
    <dbReference type="NCBI Taxonomy" id="2952"/>
    <lineage>
        <taxon>Eukaryota</taxon>
        <taxon>Sar</taxon>
        <taxon>Alveolata</taxon>
        <taxon>Dinophyceae</taxon>
        <taxon>Suessiales</taxon>
        <taxon>Symbiodiniaceae</taxon>
        <taxon>Symbiodinium</taxon>
    </lineage>
</organism>
<evidence type="ECO:0000313" key="2">
    <source>
        <dbReference type="EMBL" id="CAE7244705.1"/>
    </source>
</evidence>
<dbReference type="PANTHER" id="PTHR47763:SF1">
    <property type="entry name" value="DUF659 DOMAIN-CONTAINING PROTEIN"/>
    <property type="match status" value="1"/>
</dbReference>
<evidence type="ECO:0000313" key="3">
    <source>
        <dbReference type="Proteomes" id="UP000649617"/>
    </source>
</evidence>
<feature type="region of interest" description="Disordered" evidence="1">
    <location>
        <begin position="276"/>
        <end position="303"/>
    </location>
</feature>
<evidence type="ECO:0000256" key="1">
    <source>
        <dbReference type="SAM" id="MobiDB-lite"/>
    </source>
</evidence>
<dbReference type="Gene3D" id="3.40.50.410">
    <property type="entry name" value="von Willebrand factor, type A domain"/>
    <property type="match status" value="1"/>
</dbReference>
<protein>
    <submittedName>
        <fullName evidence="2">MAP3K2 protein</fullName>
    </submittedName>
</protein>
<dbReference type="OrthoDB" id="430683at2759"/>
<reference evidence="2" key="1">
    <citation type="submission" date="2021-02" db="EMBL/GenBank/DDBJ databases">
        <authorList>
            <person name="Dougan E. K."/>
            <person name="Rhodes N."/>
            <person name="Thang M."/>
            <person name="Chan C."/>
        </authorList>
    </citation>
    <scope>NUCLEOTIDE SEQUENCE</scope>
</reference>
<dbReference type="AlphaFoldDB" id="A0A812LIB4"/>
<dbReference type="PANTHER" id="PTHR47763">
    <property type="entry name" value="ALPHA-PROTEIN KINASE VWKA"/>
    <property type="match status" value="1"/>
</dbReference>
<accession>A0A812LIB4</accession>